<dbReference type="SUPFAM" id="SSF51735">
    <property type="entry name" value="NAD(P)-binding Rossmann-fold domains"/>
    <property type="match status" value="1"/>
</dbReference>
<accession>A0A4Q7IL87</accession>
<dbReference type="PANTHER" id="PTHR11092">
    <property type="entry name" value="SUGAR NUCLEOTIDE EPIMERASE RELATED"/>
    <property type="match status" value="1"/>
</dbReference>
<name>A0A4Q7IL87_9GAMM</name>
<reference evidence="4 5" key="1">
    <citation type="submission" date="2018-01" db="EMBL/GenBank/DDBJ databases">
        <title>Co-occurrence of chitin degradation, pigmentation and bioactivity in marine Pseudoalteromonas.</title>
        <authorList>
            <person name="Paulsen S."/>
            <person name="Gram L."/>
            <person name="Machado H."/>
        </authorList>
    </citation>
    <scope>NUCLEOTIDE SEQUENCE [LARGE SCALE GENOMIC DNA]</scope>
    <source>
        <strain evidence="4 5">S3898</strain>
    </source>
</reference>
<dbReference type="CDD" id="cd05242">
    <property type="entry name" value="SDR_a8"/>
    <property type="match status" value="1"/>
</dbReference>
<dbReference type="RefSeq" id="WP_130256408.1">
    <property type="nucleotide sequence ID" value="NZ_PPSX01000062.1"/>
</dbReference>
<evidence type="ECO:0000313" key="4">
    <source>
        <dbReference type="EMBL" id="RZQ52249.1"/>
    </source>
</evidence>
<feature type="domain" description="DUF1731" evidence="3">
    <location>
        <begin position="250"/>
        <end position="295"/>
    </location>
</feature>
<comment type="caution">
    <text evidence="4">The sequence shown here is derived from an EMBL/GenBank/DDBJ whole genome shotgun (WGS) entry which is preliminary data.</text>
</comment>
<dbReference type="PANTHER" id="PTHR11092:SF0">
    <property type="entry name" value="EPIMERASE FAMILY PROTEIN SDR39U1"/>
    <property type="match status" value="1"/>
</dbReference>
<evidence type="ECO:0000259" key="3">
    <source>
        <dbReference type="Pfam" id="PF08338"/>
    </source>
</evidence>
<dbReference type="InterPro" id="IPR036291">
    <property type="entry name" value="NAD(P)-bd_dom_sf"/>
</dbReference>
<dbReference type="NCBIfam" id="TIGR01777">
    <property type="entry name" value="yfcH"/>
    <property type="match status" value="1"/>
</dbReference>
<dbReference type="InterPro" id="IPR010099">
    <property type="entry name" value="SDR39U1"/>
</dbReference>
<dbReference type="Gene3D" id="3.40.50.720">
    <property type="entry name" value="NAD(P)-binding Rossmann-like Domain"/>
    <property type="match status" value="1"/>
</dbReference>
<evidence type="ECO:0000256" key="1">
    <source>
        <dbReference type="ARBA" id="ARBA00009353"/>
    </source>
</evidence>
<dbReference type="Pfam" id="PF08338">
    <property type="entry name" value="DUF1731"/>
    <property type="match status" value="1"/>
</dbReference>
<dbReference type="Proteomes" id="UP000291338">
    <property type="component" value="Unassembled WGS sequence"/>
</dbReference>
<evidence type="ECO:0000259" key="2">
    <source>
        <dbReference type="Pfam" id="PF01370"/>
    </source>
</evidence>
<proteinExistence type="inferred from homology"/>
<gene>
    <name evidence="4" type="ORF">C1E23_15310</name>
</gene>
<dbReference type="Pfam" id="PF01370">
    <property type="entry name" value="Epimerase"/>
    <property type="match status" value="1"/>
</dbReference>
<evidence type="ECO:0000313" key="5">
    <source>
        <dbReference type="Proteomes" id="UP000291338"/>
    </source>
</evidence>
<feature type="domain" description="NAD-dependent epimerase/dehydratase" evidence="2">
    <location>
        <begin position="3"/>
        <end position="222"/>
    </location>
</feature>
<dbReference type="InterPro" id="IPR001509">
    <property type="entry name" value="Epimerase_deHydtase"/>
</dbReference>
<dbReference type="EMBL" id="PPSX01000062">
    <property type="protein sequence ID" value="RZQ52249.1"/>
    <property type="molecule type" value="Genomic_DNA"/>
</dbReference>
<dbReference type="AlphaFoldDB" id="A0A4Q7IL87"/>
<comment type="similarity">
    <text evidence="1">Belongs to the NAD(P)-dependent epimerase/dehydratase family. SDR39U1 subfamily.</text>
</comment>
<sequence>MKILITGATGLIGSALCKMLADKHELIALTRNINKAKCTLPNSINFIDDLEDSNFDDLDAVINLAGEPIADKRWSAQQKQRIFQSRLGITEQIVTKINASDDPPKVFISGSAIGFYGRQPAENVVAESYSSTYPEFSHQLCKQWEELAIQAQSPVVRVCLLRTGIVLSKQGGALDKMLPPFKLGLGGKMASGKQMMSWIHIDDMTNAIVFLLNEPNAHGAFNLTAPEPVSNTNFTQILAKNLKRPALFPMPEFVLKLLFGEMSDLLIYGQNVIPEKLEQQGFKFKFKTLDTALNEVLN</sequence>
<protein>
    <submittedName>
        <fullName evidence="4">TIGR01777 family protein</fullName>
    </submittedName>
</protein>
<organism evidence="4 5">
    <name type="scientific">Pseudoalteromonas phenolica</name>
    <dbReference type="NCBI Taxonomy" id="161398"/>
    <lineage>
        <taxon>Bacteria</taxon>
        <taxon>Pseudomonadati</taxon>
        <taxon>Pseudomonadota</taxon>
        <taxon>Gammaproteobacteria</taxon>
        <taxon>Alteromonadales</taxon>
        <taxon>Pseudoalteromonadaceae</taxon>
        <taxon>Pseudoalteromonas</taxon>
    </lineage>
</organism>
<dbReference type="InterPro" id="IPR013549">
    <property type="entry name" value="DUF1731"/>
</dbReference>